<sequence length="98" mass="11169">MSRLHFRLPFLLSRPSRRLCLFSALLFPRRLRNADTLDPLVNAAFFAQDGVGYVLTVRRCPIAHYSRVNCLAPSAKHPSSLLWHHPPVLSRVTAARNH</sequence>
<accession>A0AAW0BBC0</accession>
<evidence type="ECO:0008006" key="3">
    <source>
        <dbReference type="Google" id="ProtNLM"/>
    </source>
</evidence>
<protein>
    <recommendedName>
        <fullName evidence="3">Secreted protein</fullName>
    </recommendedName>
</protein>
<dbReference type="Proteomes" id="UP001362999">
    <property type="component" value="Unassembled WGS sequence"/>
</dbReference>
<dbReference type="AlphaFoldDB" id="A0AAW0BBC0"/>
<keyword evidence="2" id="KW-1185">Reference proteome</keyword>
<proteinExistence type="predicted"/>
<gene>
    <name evidence="1" type="ORF">R3P38DRAFT_3270528</name>
</gene>
<comment type="caution">
    <text evidence="1">The sequence shown here is derived from an EMBL/GenBank/DDBJ whole genome shotgun (WGS) entry which is preliminary data.</text>
</comment>
<evidence type="ECO:0000313" key="2">
    <source>
        <dbReference type="Proteomes" id="UP001362999"/>
    </source>
</evidence>
<dbReference type="EMBL" id="JAWWNJ010000036">
    <property type="protein sequence ID" value="KAK7022985.1"/>
    <property type="molecule type" value="Genomic_DNA"/>
</dbReference>
<organism evidence="1 2">
    <name type="scientific">Favolaschia claudopus</name>
    <dbReference type="NCBI Taxonomy" id="2862362"/>
    <lineage>
        <taxon>Eukaryota</taxon>
        <taxon>Fungi</taxon>
        <taxon>Dikarya</taxon>
        <taxon>Basidiomycota</taxon>
        <taxon>Agaricomycotina</taxon>
        <taxon>Agaricomycetes</taxon>
        <taxon>Agaricomycetidae</taxon>
        <taxon>Agaricales</taxon>
        <taxon>Marasmiineae</taxon>
        <taxon>Mycenaceae</taxon>
        <taxon>Favolaschia</taxon>
    </lineage>
</organism>
<name>A0AAW0BBC0_9AGAR</name>
<evidence type="ECO:0000313" key="1">
    <source>
        <dbReference type="EMBL" id="KAK7022985.1"/>
    </source>
</evidence>
<reference evidence="1 2" key="1">
    <citation type="journal article" date="2024" name="J Genomics">
        <title>Draft genome sequencing and assembly of Favolaschia claudopus CIRM-BRFM 2984 isolated from oak limbs.</title>
        <authorList>
            <person name="Navarro D."/>
            <person name="Drula E."/>
            <person name="Chaduli D."/>
            <person name="Cazenave R."/>
            <person name="Ahrendt S."/>
            <person name="Wang J."/>
            <person name="Lipzen A."/>
            <person name="Daum C."/>
            <person name="Barry K."/>
            <person name="Grigoriev I.V."/>
            <person name="Favel A."/>
            <person name="Rosso M.N."/>
            <person name="Martin F."/>
        </authorList>
    </citation>
    <scope>NUCLEOTIDE SEQUENCE [LARGE SCALE GENOMIC DNA]</scope>
    <source>
        <strain evidence="1 2">CIRM-BRFM 2984</strain>
    </source>
</reference>